<dbReference type="Pfam" id="PF00386">
    <property type="entry name" value="C1q"/>
    <property type="match status" value="1"/>
</dbReference>
<accession>A0A3P9H832</accession>
<evidence type="ECO:0000256" key="1">
    <source>
        <dbReference type="ARBA" id="ARBA00004498"/>
    </source>
</evidence>
<dbReference type="SUPFAM" id="SSF49842">
    <property type="entry name" value="TNF-like"/>
    <property type="match status" value="1"/>
</dbReference>
<organism evidence="9 10">
    <name type="scientific">Oryzias latipes</name>
    <name type="common">Japanese rice fish</name>
    <name type="synonym">Japanese killifish</name>
    <dbReference type="NCBI Taxonomy" id="8090"/>
    <lineage>
        <taxon>Eukaryota</taxon>
        <taxon>Metazoa</taxon>
        <taxon>Chordata</taxon>
        <taxon>Craniata</taxon>
        <taxon>Vertebrata</taxon>
        <taxon>Euteleostomi</taxon>
        <taxon>Actinopterygii</taxon>
        <taxon>Neopterygii</taxon>
        <taxon>Teleostei</taxon>
        <taxon>Neoteleostei</taxon>
        <taxon>Acanthomorphata</taxon>
        <taxon>Ovalentaria</taxon>
        <taxon>Atherinomorphae</taxon>
        <taxon>Beloniformes</taxon>
        <taxon>Adrianichthyidae</taxon>
        <taxon>Oryziinae</taxon>
        <taxon>Oryzias</taxon>
    </lineage>
</organism>
<dbReference type="InterPro" id="IPR008983">
    <property type="entry name" value="Tumour_necrosis_fac-like_dom"/>
</dbReference>
<dbReference type="InterPro" id="IPR050392">
    <property type="entry name" value="Collagen/C1q_domain"/>
</dbReference>
<dbReference type="InterPro" id="IPR001073">
    <property type="entry name" value="C1q_dom"/>
</dbReference>
<reference key="1">
    <citation type="journal article" date="2007" name="Nature">
        <title>The medaka draft genome and insights into vertebrate genome evolution.</title>
        <authorList>
            <person name="Kasahara M."/>
            <person name="Naruse K."/>
            <person name="Sasaki S."/>
            <person name="Nakatani Y."/>
            <person name="Qu W."/>
            <person name="Ahsan B."/>
            <person name="Yamada T."/>
            <person name="Nagayasu Y."/>
            <person name="Doi K."/>
            <person name="Kasai Y."/>
            <person name="Jindo T."/>
            <person name="Kobayashi D."/>
            <person name="Shimada A."/>
            <person name="Toyoda A."/>
            <person name="Kuroki Y."/>
            <person name="Fujiyama A."/>
            <person name="Sasaki T."/>
            <person name="Shimizu A."/>
            <person name="Asakawa S."/>
            <person name="Shimizu N."/>
            <person name="Hashimoto S."/>
            <person name="Yang J."/>
            <person name="Lee Y."/>
            <person name="Matsushima K."/>
            <person name="Sugano S."/>
            <person name="Sakaizumi M."/>
            <person name="Narita T."/>
            <person name="Ohishi K."/>
            <person name="Haga S."/>
            <person name="Ohta F."/>
            <person name="Nomoto H."/>
            <person name="Nogata K."/>
            <person name="Morishita T."/>
            <person name="Endo T."/>
            <person name="Shin-I T."/>
            <person name="Takeda H."/>
            <person name="Morishita S."/>
            <person name="Kohara Y."/>
        </authorList>
    </citation>
    <scope>NUCLEOTIDE SEQUENCE [LARGE SCALE GENOMIC DNA]</scope>
    <source>
        <strain>Hd-rR</strain>
    </source>
</reference>
<feature type="compositionally biased region" description="Low complexity" evidence="6">
    <location>
        <begin position="88"/>
        <end position="104"/>
    </location>
</feature>
<evidence type="ECO:0000256" key="2">
    <source>
        <dbReference type="ARBA" id="ARBA00022525"/>
    </source>
</evidence>
<evidence type="ECO:0000256" key="7">
    <source>
        <dbReference type="SAM" id="SignalP"/>
    </source>
</evidence>
<feature type="signal peptide" evidence="7">
    <location>
        <begin position="1"/>
        <end position="22"/>
    </location>
</feature>
<feature type="chain" id="PRO_5017981868" description="C1q domain-containing protein" evidence="7">
    <location>
        <begin position="23"/>
        <end position="238"/>
    </location>
</feature>
<feature type="compositionally biased region" description="Basic and acidic residues" evidence="6">
    <location>
        <begin position="43"/>
        <end position="56"/>
    </location>
</feature>
<name>A0A3P9H832_ORYLA</name>
<dbReference type="InterPro" id="IPR008160">
    <property type="entry name" value="Collagen"/>
</dbReference>
<keyword evidence="5" id="KW-0176">Collagen</keyword>
<dbReference type="FunFam" id="2.60.120.40:FF:000001">
    <property type="entry name" value="Complement C1q B chain"/>
    <property type="match status" value="1"/>
</dbReference>
<keyword evidence="3" id="KW-0272">Extracellular matrix</keyword>
<dbReference type="PANTHER" id="PTHR15427:SF29">
    <property type="entry name" value="COMPLEMENT C1Q SUBCOMPONENT SUBUNIT C"/>
    <property type="match status" value="1"/>
</dbReference>
<evidence type="ECO:0000256" key="4">
    <source>
        <dbReference type="ARBA" id="ARBA00022729"/>
    </source>
</evidence>
<dbReference type="GO" id="GO:0005581">
    <property type="term" value="C:collagen trimer"/>
    <property type="evidence" value="ECO:0007669"/>
    <property type="project" value="UniProtKB-KW"/>
</dbReference>
<evidence type="ECO:0000256" key="6">
    <source>
        <dbReference type="SAM" id="MobiDB-lite"/>
    </source>
</evidence>
<dbReference type="PRINTS" id="PR00007">
    <property type="entry name" value="COMPLEMNTC1Q"/>
</dbReference>
<dbReference type="PANTHER" id="PTHR15427">
    <property type="entry name" value="EMILIN ELASTIN MICROFIBRIL INTERFACE-LOCATED PROTEIN ELASTIN MICROFIBRIL INTERFACER"/>
    <property type="match status" value="1"/>
</dbReference>
<dbReference type="Ensembl" id="ENSORLT00015008354.1">
    <property type="protein sequence ID" value="ENSORLP00015003990.1"/>
    <property type="gene ID" value="ENSORLG00015004737.1"/>
</dbReference>
<comment type="subcellular location">
    <subcellularLocation>
        <location evidence="1">Secreted</location>
        <location evidence="1">Extracellular space</location>
        <location evidence="1">Extracellular matrix</location>
    </subcellularLocation>
</comment>
<evidence type="ECO:0000256" key="3">
    <source>
        <dbReference type="ARBA" id="ARBA00022530"/>
    </source>
</evidence>
<dbReference type="SMART" id="SM00110">
    <property type="entry name" value="C1Q"/>
    <property type="match status" value="1"/>
</dbReference>
<dbReference type="AlphaFoldDB" id="A0A3P9H832"/>
<evidence type="ECO:0000313" key="9">
    <source>
        <dbReference type="Ensembl" id="ENSORLP00015003990.1"/>
    </source>
</evidence>
<dbReference type="Gene3D" id="2.60.120.40">
    <property type="match status" value="1"/>
</dbReference>
<keyword evidence="4 7" id="KW-0732">Signal</keyword>
<evidence type="ECO:0000259" key="8">
    <source>
        <dbReference type="PROSITE" id="PS50871"/>
    </source>
</evidence>
<dbReference type="Proteomes" id="UP000265200">
    <property type="component" value="Chromosome 5"/>
</dbReference>
<feature type="domain" description="C1q" evidence="8">
    <location>
        <begin position="108"/>
        <end position="238"/>
    </location>
</feature>
<feature type="region of interest" description="Disordered" evidence="6">
    <location>
        <begin position="26"/>
        <end position="106"/>
    </location>
</feature>
<sequence length="238" mass="25369">MLKFYLLEVGALLSLVVPLLVATETCPATGMPGMPGIPGLPGRDGRDGEKGEKGEPGGKWAGPLKGLKGNTGPKGSPGKRGQSGELGKPGPAGEPGSPGEPGEFGTVGLEQQAAFSVARYSSAPPEKGAVIRFAKVITNINDDYDTETGRFRCRVPGTYYFVYHASLEKKLCVLMKLDDAILTTFCDFRQNTRQVTSGGLSVYLSRGQELWLETKEFVGMTAKPNGYSIFSGFLLHPH</sequence>
<proteinExistence type="predicted"/>
<dbReference type="Pfam" id="PF01391">
    <property type="entry name" value="Collagen"/>
    <property type="match status" value="1"/>
</dbReference>
<evidence type="ECO:0000256" key="5">
    <source>
        <dbReference type="ARBA" id="ARBA00023119"/>
    </source>
</evidence>
<protein>
    <recommendedName>
        <fullName evidence="8">C1q domain-containing protein</fullName>
    </recommendedName>
</protein>
<reference evidence="9" key="3">
    <citation type="submission" date="2025-08" db="UniProtKB">
        <authorList>
            <consortium name="Ensembl"/>
        </authorList>
    </citation>
    <scope>IDENTIFICATION</scope>
    <source>
        <strain evidence="9">HSOK</strain>
    </source>
</reference>
<keyword evidence="2" id="KW-0964">Secreted</keyword>
<reference evidence="9" key="4">
    <citation type="submission" date="2025-09" db="UniProtKB">
        <authorList>
            <consortium name="Ensembl"/>
        </authorList>
    </citation>
    <scope>IDENTIFICATION</scope>
    <source>
        <strain evidence="9">HSOK</strain>
    </source>
</reference>
<evidence type="ECO:0000313" key="10">
    <source>
        <dbReference type="Proteomes" id="UP000265200"/>
    </source>
</evidence>
<reference evidence="9 10" key="2">
    <citation type="submission" date="2017-04" db="EMBL/GenBank/DDBJ databases">
        <title>CpG methylation of centromeres and impact of large insertions on vertebrate speciation.</title>
        <authorList>
            <person name="Ichikawa K."/>
            <person name="Yoshimura J."/>
            <person name="Morishita S."/>
        </authorList>
    </citation>
    <scope>NUCLEOTIDE SEQUENCE</scope>
    <source>
        <strain evidence="9 10">HSOK</strain>
    </source>
</reference>
<dbReference type="PROSITE" id="PS50871">
    <property type="entry name" value="C1Q"/>
    <property type="match status" value="1"/>
</dbReference>